<dbReference type="AlphaFoldDB" id="C9KN29"/>
<name>C9KN29_9FIRM</name>
<proteinExistence type="predicted"/>
<comment type="caution">
    <text evidence="2">The sequence shown here is derived from an EMBL/GenBank/DDBJ whole genome shotgun (WGS) entry which is preliminary data.</text>
</comment>
<evidence type="ECO:0000313" key="3">
    <source>
        <dbReference type="Proteomes" id="UP000003671"/>
    </source>
</evidence>
<dbReference type="STRING" id="500635.MITSMUL_04841"/>
<evidence type="ECO:0000256" key="1">
    <source>
        <dbReference type="SAM" id="MobiDB-lite"/>
    </source>
</evidence>
<protein>
    <submittedName>
        <fullName evidence="2">Uncharacterized protein</fullName>
    </submittedName>
</protein>
<evidence type="ECO:0000313" key="2">
    <source>
        <dbReference type="EMBL" id="EEX68769.1"/>
    </source>
</evidence>
<keyword evidence="3" id="KW-1185">Reference proteome</keyword>
<dbReference type="HOGENOM" id="CLU_2845021_0_0_9"/>
<accession>C9KN29</accession>
<dbReference type="Proteomes" id="UP000003671">
    <property type="component" value="Unassembled WGS sequence"/>
</dbReference>
<organism evidence="2 3">
    <name type="scientific">Mitsuokella multacida DSM 20544</name>
    <dbReference type="NCBI Taxonomy" id="500635"/>
    <lineage>
        <taxon>Bacteria</taxon>
        <taxon>Bacillati</taxon>
        <taxon>Bacillota</taxon>
        <taxon>Negativicutes</taxon>
        <taxon>Selenomonadales</taxon>
        <taxon>Selenomonadaceae</taxon>
        <taxon>Mitsuokella</taxon>
    </lineage>
</organism>
<sequence length="65" mass="7548">MHKCIIGHPFSAVKCLLRKNSFYFSACFSVFFALEYKKRRLSTTNGQTEENLKEQASQKLKDSKI</sequence>
<dbReference type="EMBL" id="ABWK02000017">
    <property type="protein sequence ID" value="EEX68769.1"/>
    <property type="molecule type" value="Genomic_DNA"/>
</dbReference>
<gene>
    <name evidence="2" type="ORF">MITSMUL_04841</name>
</gene>
<reference evidence="2" key="1">
    <citation type="submission" date="2009-09" db="EMBL/GenBank/DDBJ databases">
        <authorList>
            <person name="Weinstock G."/>
            <person name="Sodergren E."/>
            <person name="Clifton S."/>
            <person name="Fulton L."/>
            <person name="Fulton B."/>
            <person name="Courtney L."/>
            <person name="Fronick C."/>
            <person name="Harrison M."/>
            <person name="Strong C."/>
            <person name="Farmer C."/>
            <person name="Delahaunty K."/>
            <person name="Markovic C."/>
            <person name="Hall O."/>
            <person name="Minx P."/>
            <person name="Tomlinson C."/>
            <person name="Mitreva M."/>
            <person name="Nelson J."/>
            <person name="Hou S."/>
            <person name="Wollam A."/>
            <person name="Pepin K.H."/>
            <person name="Johnson M."/>
            <person name="Bhonagiri V."/>
            <person name="Nash W.E."/>
            <person name="Warren W."/>
            <person name="Chinwalla A."/>
            <person name="Mardis E.R."/>
            <person name="Wilson R.K."/>
        </authorList>
    </citation>
    <scope>NUCLEOTIDE SEQUENCE [LARGE SCALE GENOMIC DNA]</scope>
    <source>
        <strain evidence="2">DSM 20544</strain>
    </source>
</reference>
<feature type="compositionally biased region" description="Polar residues" evidence="1">
    <location>
        <begin position="43"/>
        <end position="58"/>
    </location>
</feature>
<feature type="region of interest" description="Disordered" evidence="1">
    <location>
        <begin position="43"/>
        <end position="65"/>
    </location>
</feature>